<name>A0A0C1Z751_9VIBR</name>
<dbReference type="GO" id="GO:0005737">
    <property type="term" value="C:cytoplasm"/>
    <property type="evidence" value="ECO:0007669"/>
    <property type="project" value="TreeGrafter"/>
</dbReference>
<sequence length="175" mass="20777">MDIVFVRHGVPDFTLADERQMTQLEKDYAPLCREHLPVLQEKLNHPVFNDAEVIISSPYTRALQTAEILNRHRGLPLFVEHDLREWRADKEGGYITLNERDRRWLEYRELLKAGIPMTDNRYEHVDELKARAELVLDRYRQYRKVVVVSHFNVFEALQGFQDVGLSCGEFRYINF</sequence>
<dbReference type="InterPro" id="IPR050275">
    <property type="entry name" value="PGM_Phosphatase"/>
</dbReference>
<dbReference type="RefSeq" id="WP_027726700.1">
    <property type="nucleotide sequence ID" value="NZ_BAOH01000051.1"/>
</dbReference>
<dbReference type="PANTHER" id="PTHR48100:SF59">
    <property type="entry name" value="ADENOSYLCOBALAMIN_ALPHA-RIBAZOLE PHOSPHATASE"/>
    <property type="match status" value="1"/>
</dbReference>
<dbReference type="InterPro" id="IPR013078">
    <property type="entry name" value="His_Pase_superF_clade-1"/>
</dbReference>
<proteinExistence type="predicted"/>
<accession>A0A0C1Z751</accession>
<protein>
    <submittedName>
        <fullName evidence="1">Phosphoglycerate mutase</fullName>
    </submittedName>
</protein>
<dbReference type="SUPFAM" id="SSF53254">
    <property type="entry name" value="Phosphoglycerate mutase-like"/>
    <property type="match status" value="1"/>
</dbReference>
<dbReference type="GO" id="GO:0016791">
    <property type="term" value="F:phosphatase activity"/>
    <property type="evidence" value="ECO:0007669"/>
    <property type="project" value="TreeGrafter"/>
</dbReference>
<gene>
    <name evidence="1" type="ORF">H735_17675</name>
</gene>
<reference evidence="1 2" key="1">
    <citation type="submission" date="2014-07" db="EMBL/GenBank/DDBJ databases">
        <title>Unique and conserved regions in Vibrio harveyi and related species in comparison with the shrimp pathogen Vibrio harveyi CAIM 1792.</title>
        <authorList>
            <person name="Espinoza-Valles I."/>
            <person name="Vora G."/>
            <person name="Leekitcharoenphon P."/>
            <person name="Ussery D."/>
            <person name="Hoj L."/>
            <person name="Gomez-Gil B."/>
        </authorList>
    </citation>
    <scope>NUCLEOTIDE SEQUENCE [LARGE SCALE GENOMIC DNA]</scope>
    <source>
        <strain evidence="2">CAIM 1854 / LMG 25443</strain>
    </source>
</reference>
<dbReference type="InterPro" id="IPR029033">
    <property type="entry name" value="His_PPase_superfam"/>
</dbReference>
<dbReference type="Proteomes" id="UP000031586">
    <property type="component" value="Unassembled WGS sequence"/>
</dbReference>
<dbReference type="Gene3D" id="3.40.50.1240">
    <property type="entry name" value="Phosphoglycerate mutase-like"/>
    <property type="match status" value="1"/>
</dbReference>
<dbReference type="AlphaFoldDB" id="A0A0C1Z751"/>
<comment type="caution">
    <text evidence="1">The sequence shown here is derived from an EMBL/GenBank/DDBJ whole genome shotgun (WGS) entry which is preliminary data.</text>
</comment>
<dbReference type="Pfam" id="PF00300">
    <property type="entry name" value="His_Phos_1"/>
    <property type="match status" value="1"/>
</dbReference>
<dbReference type="EMBL" id="JPRD01000028">
    <property type="protein sequence ID" value="KIF51979.1"/>
    <property type="molecule type" value="Genomic_DNA"/>
</dbReference>
<dbReference type="PANTHER" id="PTHR48100">
    <property type="entry name" value="BROAD-SPECIFICITY PHOSPHATASE YOR283W-RELATED"/>
    <property type="match status" value="1"/>
</dbReference>
<organism evidence="1 2">
    <name type="scientific">Vibrio owensii CAIM 1854 = LMG 25443</name>
    <dbReference type="NCBI Taxonomy" id="1229493"/>
    <lineage>
        <taxon>Bacteria</taxon>
        <taxon>Pseudomonadati</taxon>
        <taxon>Pseudomonadota</taxon>
        <taxon>Gammaproteobacteria</taxon>
        <taxon>Vibrionales</taxon>
        <taxon>Vibrionaceae</taxon>
        <taxon>Vibrio</taxon>
    </lineage>
</organism>
<evidence type="ECO:0000313" key="1">
    <source>
        <dbReference type="EMBL" id="KIF51979.1"/>
    </source>
</evidence>
<dbReference type="PATRIC" id="fig|1229493.5.peg.2692"/>
<evidence type="ECO:0000313" key="2">
    <source>
        <dbReference type="Proteomes" id="UP000031586"/>
    </source>
</evidence>